<accession>A0A2R7Y4J1</accession>
<dbReference type="PROSITE" id="PS50880">
    <property type="entry name" value="TOPRIM"/>
    <property type="match status" value="1"/>
</dbReference>
<dbReference type="GO" id="GO:0003899">
    <property type="term" value="F:DNA-directed RNA polymerase activity"/>
    <property type="evidence" value="ECO:0007669"/>
    <property type="project" value="UniProtKB-UniRule"/>
</dbReference>
<evidence type="ECO:0000256" key="4">
    <source>
        <dbReference type="ARBA" id="ARBA00022695"/>
    </source>
</evidence>
<evidence type="ECO:0000256" key="6">
    <source>
        <dbReference type="ARBA" id="ARBA00022723"/>
    </source>
</evidence>
<dbReference type="GO" id="GO:0000428">
    <property type="term" value="C:DNA-directed RNA polymerase complex"/>
    <property type="evidence" value="ECO:0007669"/>
    <property type="project" value="UniProtKB-KW"/>
</dbReference>
<feature type="domain" description="Toprim" evidence="11">
    <location>
        <begin position="165"/>
        <end position="242"/>
    </location>
</feature>
<dbReference type="HAMAP" id="MF_00007">
    <property type="entry name" value="DNA_primase_DnaG_arc"/>
    <property type="match status" value="1"/>
</dbReference>
<organism evidence="12 13">
    <name type="scientific">Zestosphaera tikiterensis</name>
    <dbReference type="NCBI Taxonomy" id="1973259"/>
    <lineage>
        <taxon>Archaea</taxon>
        <taxon>Thermoproteota</taxon>
        <taxon>Thermoprotei</taxon>
        <taxon>Desulfurococcales</taxon>
        <taxon>Desulfurococcaceae</taxon>
        <taxon>Zestosphaera</taxon>
    </lineage>
</organism>
<evidence type="ECO:0000256" key="2">
    <source>
        <dbReference type="ARBA" id="ARBA00022515"/>
    </source>
</evidence>
<dbReference type="GO" id="GO:0000178">
    <property type="term" value="C:exosome (RNase complex)"/>
    <property type="evidence" value="ECO:0007669"/>
    <property type="project" value="UniProtKB-KW"/>
</dbReference>
<dbReference type="GO" id="GO:1990077">
    <property type="term" value="C:primosome complex"/>
    <property type="evidence" value="ECO:0007669"/>
    <property type="project" value="UniProtKB-KW"/>
</dbReference>
<comment type="catalytic activity">
    <reaction evidence="10">
        <text>ssDNA + n NTP = ssDNA/pppN(pN)n-1 hybrid + (n-1) diphosphate.</text>
        <dbReference type="EC" id="2.7.7.101"/>
    </reaction>
</comment>
<dbReference type="EC" id="2.7.7.101" evidence="10"/>
<proteinExistence type="inferred from homology"/>
<evidence type="ECO:0000256" key="9">
    <source>
        <dbReference type="ARBA" id="ARBA00023163"/>
    </source>
</evidence>
<keyword evidence="9 10" id="KW-0804">Transcription</keyword>
<dbReference type="InterPro" id="IPR050219">
    <property type="entry name" value="DnaG_primase"/>
</dbReference>
<keyword evidence="8" id="KW-0460">Magnesium</keyword>
<dbReference type="PANTHER" id="PTHR30313:SF2">
    <property type="entry name" value="DNA PRIMASE"/>
    <property type="match status" value="1"/>
</dbReference>
<dbReference type="SMART" id="SM00493">
    <property type="entry name" value="TOPRIM"/>
    <property type="match status" value="1"/>
</dbReference>
<dbReference type="Pfam" id="PF13662">
    <property type="entry name" value="Toprim_4"/>
    <property type="match status" value="1"/>
</dbReference>
<evidence type="ECO:0000256" key="1">
    <source>
        <dbReference type="ARBA" id="ARBA00022478"/>
    </source>
</evidence>
<evidence type="ECO:0000313" key="12">
    <source>
        <dbReference type="EMBL" id="PUA32299.1"/>
    </source>
</evidence>
<dbReference type="GO" id="GO:0005737">
    <property type="term" value="C:cytoplasm"/>
    <property type="evidence" value="ECO:0007669"/>
    <property type="project" value="TreeGrafter"/>
</dbReference>
<evidence type="ECO:0000259" key="11">
    <source>
        <dbReference type="PROSITE" id="PS50880"/>
    </source>
</evidence>
<dbReference type="PANTHER" id="PTHR30313">
    <property type="entry name" value="DNA PRIMASE"/>
    <property type="match status" value="1"/>
</dbReference>
<comment type="function">
    <text evidence="10">RNA polymerase that catalyzes the synthesis of short RNA molecules used as primers for DNA polymerase during DNA replication. Also part of the exosome, which is a complex involved in RNA degradation. Acts as a poly(A)-binding protein that enhances the interaction between heteropolymeric, adenine-rich transcripts and the exosome.</text>
</comment>
<keyword evidence="4 10" id="KW-0548">Nucleotidyltransferase</keyword>
<comment type="caution">
    <text evidence="12">The sequence shown here is derived from an EMBL/GenBank/DDBJ whole genome shotgun (WGS) entry which is preliminary data.</text>
</comment>
<protein>
    <recommendedName>
        <fullName evidence="10">DNA primase DnaG</fullName>
        <ecNumber evidence="10">2.7.7.101</ecNumber>
    </recommendedName>
</protein>
<keyword evidence="7 10" id="KW-0271">Exosome</keyword>
<keyword evidence="1 10" id="KW-0240">DNA-directed RNA polymerase</keyword>
<evidence type="ECO:0000256" key="10">
    <source>
        <dbReference type="HAMAP-Rule" id="MF_00007"/>
    </source>
</evidence>
<comment type="subunit">
    <text evidence="10">Forms a ternary complex with MCM helicase and DNA. Component of the archaeal exosome complex.</text>
</comment>
<dbReference type="InterPro" id="IPR006171">
    <property type="entry name" value="TOPRIM_dom"/>
</dbReference>
<comment type="similarity">
    <text evidence="10">Belongs to the archaeal DnaG primase family.</text>
</comment>
<dbReference type="Proteomes" id="UP000244093">
    <property type="component" value="Unassembled WGS sequence"/>
</dbReference>
<dbReference type="SUPFAM" id="SSF110455">
    <property type="entry name" value="Toprim domain"/>
    <property type="match status" value="1"/>
</dbReference>
<evidence type="ECO:0000256" key="5">
    <source>
        <dbReference type="ARBA" id="ARBA00022705"/>
    </source>
</evidence>
<dbReference type="CDD" id="cd01029">
    <property type="entry name" value="TOPRIM_primases"/>
    <property type="match status" value="1"/>
</dbReference>
<name>A0A2R7Y4J1_9CREN</name>
<dbReference type="InterPro" id="IPR020607">
    <property type="entry name" value="Primase_DnaG_arc"/>
</dbReference>
<keyword evidence="6" id="KW-0479">Metal-binding</keyword>
<dbReference type="AlphaFoldDB" id="A0A2R7Y4J1"/>
<dbReference type="EMBL" id="NBVN01000004">
    <property type="protein sequence ID" value="PUA32299.1"/>
    <property type="molecule type" value="Genomic_DNA"/>
</dbReference>
<dbReference type="InterPro" id="IPR034154">
    <property type="entry name" value="TOPRIM_DnaG/twinkle"/>
</dbReference>
<dbReference type="GO" id="GO:0006269">
    <property type="term" value="P:DNA replication, synthesis of primer"/>
    <property type="evidence" value="ECO:0007669"/>
    <property type="project" value="UniProtKB-UniRule"/>
</dbReference>
<dbReference type="Gene3D" id="3.40.1360.10">
    <property type="match status" value="1"/>
</dbReference>
<dbReference type="GO" id="GO:0008143">
    <property type="term" value="F:poly(A) binding"/>
    <property type="evidence" value="ECO:0007669"/>
    <property type="project" value="InterPro"/>
</dbReference>
<gene>
    <name evidence="10" type="primary">dnaG</name>
    <name evidence="12" type="ORF">B7O98_06455</name>
</gene>
<evidence type="ECO:0000256" key="8">
    <source>
        <dbReference type="ARBA" id="ARBA00022842"/>
    </source>
</evidence>
<evidence type="ECO:0000313" key="13">
    <source>
        <dbReference type="Proteomes" id="UP000244093"/>
    </source>
</evidence>
<evidence type="ECO:0000256" key="3">
    <source>
        <dbReference type="ARBA" id="ARBA00022679"/>
    </source>
</evidence>
<reference evidence="12 13" key="1">
    <citation type="journal article" date="2018" name="Syst. Appl. Microbiol.">
        <title>A new symbiotic nanoarchaeote (Candidatus Nanoclepta minutus) and its host (Zestosphaera tikiterensis gen. nov., sp. nov.) from a New Zealand hot spring.</title>
        <authorList>
            <person name="St John E."/>
            <person name="Liu Y."/>
            <person name="Podar M."/>
            <person name="Stott M.B."/>
            <person name="Meneghin J."/>
            <person name="Chen Z."/>
            <person name="Lagutin K."/>
            <person name="Mitchell K."/>
            <person name="Reysenbach A.L."/>
        </authorList>
    </citation>
    <scope>NUCLEOTIDE SEQUENCE [LARGE SCALE GENOMIC DNA]</scope>
    <source>
        <strain evidence="12">NZ3</strain>
    </source>
</reference>
<dbReference type="NCBIfam" id="NF003108">
    <property type="entry name" value="PRK04031.1-1"/>
    <property type="match status" value="1"/>
</dbReference>
<keyword evidence="3 10" id="KW-0808">Transferase</keyword>
<sequence>MKYAIRAKVEVDGIVEKPDIIGAIFGQTEGLFGPEYDLRELQDKGRIGRILVEVKQGGNKTVGEILIPSNLDRVETALIAAMIENVDRVGPYQTRIRVVEIVDLRQEKIKKIAERAKEILEKWLREKPVDVKEILAEIESSVKVAEVIEYGPEKLPAGPEVESSDTLIIVEGRADVLNLLKYGYKNAIAIEGAKGEVPQTVIELSKKKKKVIAFVDGDRMGLMILKNLAKAAKVDYVARAPPGREVEELTGKEIAKALKNAVPLQTFLQQLAEAPQAEGVKVEEAKVEEVSVEEVKPVNVPEVEAVPKPEVVETYQIPLQVVESLSSLKGSLEAVIYDENWNVVDRVPVKDLVDYLLSTDKQVHAVFMDGVATQRLVDAASVKNVKLLVSARISSISKKPLNLTILTFDELLQ</sequence>
<evidence type="ECO:0000256" key="7">
    <source>
        <dbReference type="ARBA" id="ARBA00022835"/>
    </source>
</evidence>
<keyword evidence="5 10" id="KW-0235">DNA replication</keyword>
<keyword evidence="2 10" id="KW-0639">Primosome</keyword>
<dbReference type="GO" id="GO:0046872">
    <property type="term" value="F:metal ion binding"/>
    <property type="evidence" value="ECO:0007669"/>
    <property type="project" value="UniProtKB-KW"/>
</dbReference>